<proteinExistence type="predicted"/>
<dbReference type="EMBL" id="AKGD01000004">
    <property type="protein sequence ID" value="EIT67752.1"/>
    <property type="molecule type" value="Genomic_DNA"/>
</dbReference>
<evidence type="ECO:0000313" key="2">
    <source>
        <dbReference type="Proteomes" id="UP000003704"/>
    </source>
</evidence>
<name>I7Z7Z1_9GAMM</name>
<gene>
    <name evidence="1" type="ORF">WQQ_41870</name>
</gene>
<organism evidence="1 2">
    <name type="scientific">Hydrocarboniphaga effusa AP103</name>
    <dbReference type="NCBI Taxonomy" id="1172194"/>
    <lineage>
        <taxon>Bacteria</taxon>
        <taxon>Pseudomonadati</taxon>
        <taxon>Pseudomonadota</taxon>
        <taxon>Gammaproteobacteria</taxon>
        <taxon>Nevskiales</taxon>
        <taxon>Nevskiaceae</taxon>
        <taxon>Hydrocarboniphaga</taxon>
    </lineage>
</organism>
<accession>I7Z7Z1</accession>
<dbReference type="AlphaFoldDB" id="I7Z7Z1"/>
<dbReference type="STRING" id="1172194.WQQ_41870"/>
<evidence type="ECO:0000313" key="1">
    <source>
        <dbReference type="EMBL" id="EIT67752.1"/>
    </source>
</evidence>
<sequence length="63" mass="6981">MDATSDVLVNLENGLVAVALKPGKDVKDEDLRSTLTEAGYTLQSIERTSETFEEIRTRLKSKP</sequence>
<keyword evidence="2" id="KW-1185">Reference proteome</keyword>
<reference evidence="1 2" key="1">
    <citation type="journal article" date="2012" name="J. Bacteriol.">
        <title>Genome Sequence of n-Alkane-Degrading Hydrocarboniphaga effusa Strain AP103T (ATCC BAA-332T).</title>
        <authorList>
            <person name="Chang H.K."/>
            <person name="Zylstra G.J."/>
            <person name="Chae J.C."/>
        </authorList>
    </citation>
    <scope>NUCLEOTIDE SEQUENCE [LARGE SCALE GENOMIC DNA]</scope>
    <source>
        <strain evidence="1 2">AP103</strain>
    </source>
</reference>
<comment type="caution">
    <text evidence="1">The sequence shown here is derived from an EMBL/GenBank/DDBJ whole genome shotgun (WGS) entry which is preliminary data.</text>
</comment>
<protein>
    <submittedName>
        <fullName evidence="1">Uncharacterized protein</fullName>
    </submittedName>
</protein>
<dbReference type="Proteomes" id="UP000003704">
    <property type="component" value="Unassembled WGS sequence"/>
</dbReference>